<dbReference type="RefSeq" id="WP_035600774.1">
    <property type="nucleotide sequence ID" value="NZ_ARYM01000021.1"/>
</dbReference>
<organism evidence="1 2">
    <name type="scientific">Hyphomonas polymorpha PS728</name>
    <dbReference type="NCBI Taxonomy" id="1280954"/>
    <lineage>
        <taxon>Bacteria</taxon>
        <taxon>Pseudomonadati</taxon>
        <taxon>Pseudomonadota</taxon>
        <taxon>Alphaproteobacteria</taxon>
        <taxon>Hyphomonadales</taxon>
        <taxon>Hyphomonadaceae</taxon>
        <taxon>Hyphomonas</taxon>
    </lineage>
</organism>
<accession>A0A062VDA7</accession>
<protein>
    <submittedName>
        <fullName evidence="1">Uncharacterized protein</fullName>
    </submittedName>
</protein>
<evidence type="ECO:0000313" key="2">
    <source>
        <dbReference type="Proteomes" id="UP000027100"/>
    </source>
</evidence>
<name>A0A062VDA7_9PROT</name>
<sequence>MLRFSPEDIDAIDQLWRSLPPGHMWTGWAAVGQPPETVWIYRSRAHWRRFPLTRTKAGYALGDDQGRPFREAATLEDLLAAVEAVPRLRVADQD</sequence>
<dbReference type="Proteomes" id="UP000027100">
    <property type="component" value="Unassembled WGS sequence"/>
</dbReference>
<dbReference type="EMBL" id="ARYM01000021">
    <property type="protein sequence ID" value="KCZ97363.1"/>
    <property type="molecule type" value="Genomic_DNA"/>
</dbReference>
<dbReference type="PATRIC" id="fig|1280954.3.peg.3155"/>
<gene>
    <name evidence="1" type="ORF">HPO_15608</name>
</gene>
<dbReference type="OrthoDB" id="7619595at2"/>
<evidence type="ECO:0000313" key="1">
    <source>
        <dbReference type="EMBL" id="KCZ97363.1"/>
    </source>
</evidence>
<comment type="caution">
    <text evidence="1">The sequence shown here is derived from an EMBL/GenBank/DDBJ whole genome shotgun (WGS) entry which is preliminary data.</text>
</comment>
<dbReference type="eggNOG" id="ENOG5031B4S">
    <property type="taxonomic scope" value="Bacteria"/>
</dbReference>
<reference evidence="1 2" key="1">
    <citation type="journal article" date="2014" name="Antonie Van Leeuwenhoek">
        <title>Hyphomonas beringensis sp. nov. and Hyphomonas chukchiensis sp. nov., isolated from surface seawater of the Bering Sea and Chukchi Sea.</title>
        <authorList>
            <person name="Li C."/>
            <person name="Lai Q."/>
            <person name="Li G."/>
            <person name="Dong C."/>
            <person name="Wang J."/>
            <person name="Liao Y."/>
            <person name="Shao Z."/>
        </authorList>
    </citation>
    <scope>NUCLEOTIDE SEQUENCE [LARGE SCALE GENOMIC DNA]</scope>
    <source>
        <strain evidence="1 2">PS728</strain>
    </source>
</reference>
<dbReference type="AlphaFoldDB" id="A0A062VDA7"/>
<keyword evidence="2" id="KW-1185">Reference proteome</keyword>
<proteinExistence type="predicted"/>